<dbReference type="AlphaFoldDB" id="K3YF11"/>
<sequence>MLTIWLKLSSPVLANEQWPSLFWLGRRKESLMKLDLAFASALVSA</sequence>
<dbReference type="Proteomes" id="UP000004995">
    <property type="component" value="Unassembled WGS sequence"/>
</dbReference>
<dbReference type="EMBL" id="AGNK02004126">
    <property type="status" value="NOT_ANNOTATED_CDS"/>
    <property type="molecule type" value="Genomic_DNA"/>
</dbReference>
<evidence type="ECO:0000313" key="2">
    <source>
        <dbReference type="Proteomes" id="UP000004995"/>
    </source>
</evidence>
<keyword evidence="2" id="KW-1185">Reference proteome</keyword>
<dbReference type="Gramene" id="KQK96425">
    <property type="protein sequence ID" value="KQK96425"/>
    <property type="gene ID" value="SETIT_012828mg"/>
</dbReference>
<accession>K3YF11</accession>
<evidence type="ECO:0000313" key="1">
    <source>
        <dbReference type="EnsemblPlants" id="KQK96425"/>
    </source>
</evidence>
<dbReference type="HOGENOM" id="CLU_3208569_0_0_1"/>
<protein>
    <submittedName>
        <fullName evidence="1">Uncharacterized protein</fullName>
    </submittedName>
</protein>
<dbReference type="EnsemblPlants" id="KQK96425">
    <property type="protein sequence ID" value="KQK96425"/>
    <property type="gene ID" value="SETIT_012828mg"/>
</dbReference>
<reference evidence="1" key="2">
    <citation type="submission" date="2018-08" db="UniProtKB">
        <authorList>
            <consortium name="EnsemblPlants"/>
        </authorList>
    </citation>
    <scope>IDENTIFICATION</scope>
    <source>
        <strain evidence="1">Yugu1</strain>
    </source>
</reference>
<reference evidence="2" key="1">
    <citation type="journal article" date="2012" name="Nat. Biotechnol.">
        <title>Reference genome sequence of the model plant Setaria.</title>
        <authorList>
            <person name="Bennetzen J.L."/>
            <person name="Schmutz J."/>
            <person name="Wang H."/>
            <person name="Percifield R."/>
            <person name="Hawkins J."/>
            <person name="Pontaroli A.C."/>
            <person name="Estep M."/>
            <person name="Feng L."/>
            <person name="Vaughn J.N."/>
            <person name="Grimwood J."/>
            <person name="Jenkins J."/>
            <person name="Barry K."/>
            <person name="Lindquist E."/>
            <person name="Hellsten U."/>
            <person name="Deshpande S."/>
            <person name="Wang X."/>
            <person name="Wu X."/>
            <person name="Mitros T."/>
            <person name="Triplett J."/>
            <person name="Yang X."/>
            <person name="Ye C.Y."/>
            <person name="Mauro-Herrera M."/>
            <person name="Wang L."/>
            <person name="Li P."/>
            <person name="Sharma M."/>
            <person name="Sharma R."/>
            <person name="Ronald P.C."/>
            <person name="Panaud O."/>
            <person name="Kellogg E.A."/>
            <person name="Brutnell T.P."/>
            <person name="Doust A.N."/>
            <person name="Tuskan G.A."/>
            <person name="Rokhsar D."/>
            <person name="Devos K.M."/>
        </authorList>
    </citation>
    <scope>NUCLEOTIDE SEQUENCE [LARGE SCALE GENOMIC DNA]</scope>
    <source>
        <strain evidence="2">cv. Yugu1</strain>
    </source>
</reference>
<organism evidence="1 2">
    <name type="scientific">Setaria italica</name>
    <name type="common">Foxtail millet</name>
    <name type="synonym">Panicum italicum</name>
    <dbReference type="NCBI Taxonomy" id="4555"/>
    <lineage>
        <taxon>Eukaryota</taxon>
        <taxon>Viridiplantae</taxon>
        <taxon>Streptophyta</taxon>
        <taxon>Embryophyta</taxon>
        <taxon>Tracheophyta</taxon>
        <taxon>Spermatophyta</taxon>
        <taxon>Magnoliopsida</taxon>
        <taxon>Liliopsida</taxon>
        <taxon>Poales</taxon>
        <taxon>Poaceae</taxon>
        <taxon>PACMAD clade</taxon>
        <taxon>Panicoideae</taxon>
        <taxon>Panicodae</taxon>
        <taxon>Paniceae</taxon>
        <taxon>Cenchrinae</taxon>
        <taxon>Setaria</taxon>
    </lineage>
</organism>
<proteinExistence type="predicted"/>
<dbReference type="InParanoid" id="K3YF11"/>
<name>K3YF11_SETIT</name>